<feature type="compositionally biased region" description="Low complexity" evidence="2">
    <location>
        <begin position="298"/>
        <end position="313"/>
    </location>
</feature>
<feature type="compositionally biased region" description="Basic and acidic residues" evidence="2">
    <location>
        <begin position="1"/>
        <end position="13"/>
    </location>
</feature>
<reference evidence="4" key="2">
    <citation type="submission" date="2023-05" db="EMBL/GenBank/DDBJ databases">
        <authorList>
            <consortium name="Lawrence Berkeley National Laboratory"/>
            <person name="Steindorff A."/>
            <person name="Hensen N."/>
            <person name="Bonometti L."/>
            <person name="Westerberg I."/>
            <person name="Brannstrom I.O."/>
            <person name="Guillou S."/>
            <person name="Cros-Aarteil S."/>
            <person name="Calhoun S."/>
            <person name="Haridas S."/>
            <person name="Kuo A."/>
            <person name="Mondo S."/>
            <person name="Pangilinan J."/>
            <person name="Riley R."/>
            <person name="Labutti K."/>
            <person name="Andreopoulos B."/>
            <person name="Lipzen A."/>
            <person name="Chen C."/>
            <person name="Yanf M."/>
            <person name="Daum C."/>
            <person name="Ng V."/>
            <person name="Clum A."/>
            <person name="Ohm R."/>
            <person name="Martin F."/>
            <person name="Silar P."/>
            <person name="Natvig D."/>
            <person name="Lalanne C."/>
            <person name="Gautier V."/>
            <person name="Ament-Velasquez S.L."/>
            <person name="Kruys A."/>
            <person name="Hutchinson M.I."/>
            <person name="Powell A.J."/>
            <person name="Barry K."/>
            <person name="Miller A.N."/>
            <person name="Grigoriev I.V."/>
            <person name="Debuchy R."/>
            <person name="Gladieux P."/>
            <person name="Thoren M.H."/>
            <person name="Johannesson H."/>
        </authorList>
    </citation>
    <scope>NUCLEOTIDE SEQUENCE</scope>
    <source>
        <strain evidence="4">CBS 123565</strain>
    </source>
</reference>
<dbReference type="InterPro" id="IPR011022">
    <property type="entry name" value="Arrestin_C-like"/>
</dbReference>
<proteinExistence type="inferred from homology"/>
<feature type="compositionally biased region" description="Basic and acidic residues" evidence="2">
    <location>
        <begin position="737"/>
        <end position="749"/>
    </location>
</feature>
<reference evidence="4" key="1">
    <citation type="journal article" date="2023" name="Mol. Phylogenet. Evol.">
        <title>Genome-scale phylogeny and comparative genomics of the fungal order Sordariales.</title>
        <authorList>
            <person name="Hensen N."/>
            <person name="Bonometti L."/>
            <person name="Westerberg I."/>
            <person name="Brannstrom I.O."/>
            <person name="Guillou S."/>
            <person name="Cros-Aarteil S."/>
            <person name="Calhoun S."/>
            <person name="Haridas S."/>
            <person name="Kuo A."/>
            <person name="Mondo S."/>
            <person name="Pangilinan J."/>
            <person name="Riley R."/>
            <person name="LaButti K."/>
            <person name="Andreopoulos B."/>
            <person name="Lipzen A."/>
            <person name="Chen C."/>
            <person name="Yan M."/>
            <person name="Daum C."/>
            <person name="Ng V."/>
            <person name="Clum A."/>
            <person name="Steindorff A."/>
            <person name="Ohm R.A."/>
            <person name="Martin F."/>
            <person name="Silar P."/>
            <person name="Natvig D.O."/>
            <person name="Lalanne C."/>
            <person name="Gautier V."/>
            <person name="Ament-Velasquez S.L."/>
            <person name="Kruys A."/>
            <person name="Hutchinson M.I."/>
            <person name="Powell A.J."/>
            <person name="Barry K."/>
            <person name="Miller A.N."/>
            <person name="Grigoriev I.V."/>
            <person name="Debuchy R."/>
            <person name="Gladieux P."/>
            <person name="Hiltunen Thoren M."/>
            <person name="Johannesson H."/>
        </authorList>
    </citation>
    <scope>NUCLEOTIDE SEQUENCE</scope>
    <source>
        <strain evidence="4">CBS 123565</strain>
    </source>
</reference>
<feature type="region of interest" description="Disordered" evidence="2">
    <location>
        <begin position="225"/>
        <end position="250"/>
    </location>
</feature>
<dbReference type="SUPFAM" id="SSF81296">
    <property type="entry name" value="E set domains"/>
    <property type="match status" value="1"/>
</dbReference>
<dbReference type="GO" id="GO:0005886">
    <property type="term" value="C:plasma membrane"/>
    <property type="evidence" value="ECO:0007669"/>
    <property type="project" value="TreeGrafter"/>
</dbReference>
<comment type="similarity">
    <text evidence="1">Belongs to the arrestin family. PalF/RIM8 subfamily.</text>
</comment>
<evidence type="ECO:0000313" key="5">
    <source>
        <dbReference type="Proteomes" id="UP001304895"/>
    </source>
</evidence>
<name>A0AAN6UNX3_9PEZI</name>
<dbReference type="EMBL" id="MU853403">
    <property type="protein sequence ID" value="KAK4136363.1"/>
    <property type="molecule type" value="Genomic_DNA"/>
</dbReference>
<accession>A0AAN6UNX3</accession>
<evidence type="ECO:0000256" key="1">
    <source>
        <dbReference type="ARBA" id="ARBA00037950"/>
    </source>
</evidence>
<dbReference type="SMART" id="SM01017">
    <property type="entry name" value="Arrestin_C"/>
    <property type="match status" value="1"/>
</dbReference>
<dbReference type="InterPro" id="IPR011021">
    <property type="entry name" value="Arrestin-like_N"/>
</dbReference>
<dbReference type="PANTHER" id="PTHR11188:SF161">
    <property type="entry name" value="PH-RESPONSE REGULATOR PROTEIN PALF_RIM8"/>
    <property type="match status" value="1"/>
</dbReference>
<dbReference type="GO" id="GO:0031625">
    <property type="term" value="F:ubiquitin protein ligase binding"/>
    <property type="evidence" value="ECO:0007669"/>
    <property type="project" value="TreeGrafter"/>
</dbReference>
<dbReference type="AlphaFoldDB" id="A0AAN6UNX3"/>
<feature type="region of interest" description="Disordered" evidence="2">
    <location>
        <begin position="588"/>
        <end position="829"/>
    </location>
</feature>
<feature type="compositionally biased region" description="Basic and acidic residues" evidence="2">
    <location>
        <begin position="654"/>
        <end position="665"/>
    </location>
</feature>
<dbReference type="GO" id="GO:0070086">
    <property type="term" value="P:ubiquitin-dependent endocytosis"/>
    <property type="evidence" value="ECO:0007669"/>
    <property type="project" value="TreeGrafter"/>
</dbReference>
<protein>
    <recommendedName>
        <fullName evidence="3">Arrestin C-terminal-like domain-containing protein</fullName>
    </recommendedName>
</protein>
<dbReference type="InterPro" id="IPR014752">
    <property type="entry name" value="Arrestin-like_C"/>
</dbReference>
<keyword evidence="5" id="KW-1185">Reference proteome</keyword>
<dbReference type="Pfam" id="PF00339">
    <property type="entry name" value="Arrestin_N"/>
    <property type="match status" value="1"/>
</dbReference>
<evidence type="ECO:0000313" key="4">
    <source>
        <dbReference type="EMBL" id="KAK4136363.1"/>
    </source>
</evidence>
<evidence type="ECO:0000259" key="3">
    <source>
        <dbReference type="SMART" id="SM01017"/>
    </source>
</evidence>
<sequence length="829" mass="88988">MGFSKKVPDKRAADSALVPAPAREDQPSSSALAFFSRFSLPLRSRARHIADFHIRPAEPHRKYGAGDQVYGAVILTVVKSVRVTHLVVSLHGYMRVYKGPGIPANEPAIDPTDVPATAGRSSRQKALGNGYVKLFQDEQPLSADGRLEPGRYEFNFNLLFPADGLPSSVDFERGTISYMITATLTRPTSIGSKTPPRTNCERKIQFAEKVDVGSLAPPRARTIYLEPISKRPRRKRPPGAGAGAEMSPAAVDAAVTASDLDSPRANENSTEGSLSVIGEDQEHEPACHNSRSPVQSDGRSVSGESVVSGSTGRSRGGDMTYPLTTTSASIGAKRTPAVKERTITATVELLKGGCLPGDMVPIKISVQHIRRMKSMHGVIVTLYRLGRIDSSPPLLARELPVEEARRLQKEEYYPKSKTGLGGLSLSAAGTCSVFRKDLSQAFAPLILDPDSLSANLTASVRVPEDVFPTIQGVPYEMVSFKYQVEVIVDLGGKLANQIQTGGPRMGATGGPLGMTGSSYDGGAPALTSWGTSIIDTDRLRRLKGVICVVFEVIVGTTDSSRARGKGPMMPSPSIYTVPVRDTDVYEGGRHENHYWPTSPDDSGYVPDDYPQDYTPSPVPETPQPYEYWDTPPRQSSAAAPRHIPPPDIPDETTLNEKDRIRRAEQRLLPSQPQPPPLAGPSDALVPSTENIYDADDTLPTRAPPHNPTPRLANGPAPPDAPSAPTLQDLSPEPASPTEDKQERERRRLLAEATAPPEFPDDYDHAGGGCASPRAGAPPPLPSAPGYEPSAPVLDEDEGAYGLHHVYGAVAGPSSQGPTAPAEELPRYER</sequence>
<dbReference type="InterPro" id="IPR050357">
    <property type="entry name" value="Arrestin_domain-protein"/>
</dbReference>
<dbReference type="InterPro" id="IPR014756">
    <property type="entry name" value="Ig_E-set"/>
</dbReference>
<dbReference type="GO" id="GO:0005829">
    <property type="term" value="C:cytosol"/>
    <property type="evidence" value="ECO:0007669"/>
    <property type="project" value="TreeGrafter"/>
</dbReference>
<feature type="domain" description="Arrestin C-terminal-like" evidence="3">
    <location>
        <begin position="339"/>
        <end position="500"/>
    </location>
</feature>
<dbReference type="Gene3D" id="2.60.40.640">
    <property type="match status" value="1"/>
</dbReference>
<dbReference type="Proteomes" id="UP001304895">
    <property type="component" value="Unassembled WGS sequence"/>
</dbReference>
<feature type="region of interest" description="Disordered" evidence="2">
    <location>
        <begin position="281"/>
        <end position="324"/>
    </location>
</feature>
<organism evidence="4 5">
    <name type="scientific">Trichocladium antarcticum</name>
    <dbReference type="NCBI Taxonomy" id="1450529"/>
    <lineage>
        <taxon>Eukaryota</taxon>
        <taxon>Fungi</taxon>
        <taxon>Dikarya</taxon>
        <taxon>Ascomycota</taxon>
        <taxon>Pezizomycotina</taxon>
        <taxon>Sordariomycetes</taxon>
        <taxon>Sordariomycetidae</taxon>
        <taxon>Sordariales</taxon>
        <taxon>Chaetomiaceae</taxon>
        <taxon>Trichocladium</taxon>
    </lineage>
</organism>
<evidence type="ECO:0000256" key="2">
    <source>
        <dbReference type="SAM" id="MobiDB-lite"/>
    </source>
</evidence>
<dbReference type="GO" id="GO:0030674">
    <property type="term" value="F:protein-macromolecule adaptor activity"/>
    <property type="evidence" value="ECO:0007669"/>
    <property type="project" value="TreeGrafter"/>
</dbReference>
<comment type="caution">
    <text evidence="4">The sequence shown here is derived from an EMBL/GenBank/DDBJ whole genome shotgun (WGS) entry which is preliminary data.</text>
</comment>
<feature type="region of interest" description="Disordered" evidence="2">
    <location>
        <begin position="1"/>
        <end position="24"/>
    </location>
</feature>
<dbReference type="PANTHER" id="PTHR11188">
    <property type="entry name" value="ARRESTIN DOMAIN CONTAINING PROTEIN"/>
    <property type="match status" value="1"/>
</dbReference>
<gene>
    <name evidence="4" type="ORF">BT67DRAFT_439362</name>
</gene>